<evidence type="ECO:0000256" key="6">
    <source>
        <dbReference type="ARBA" id="ARBA00022771"/>
    </source>
</evidence>
<dbReference type="InterPro" id="IPR013083">
    <property type="entry name" value="Znf_RING/FYVE/PHD"/>
</dbReference>
<comment type="pathway">
    <text evidence="2">Protein modification; protein ubiquitination.</text>
</comment>
<dbReference type="Pfam" id="PF13639">
    <property type="entry name" value="zf-RING_2"/>
    <property type="match status" value="1"/>
</dbReference>
<dbReference type="OrthoDB" id="21204at2759"/>
<sequence>MAARGLHTVTIAFPDPALHELHSDDFEQVSSDISFEYDKRDSIRTLSTNTVSPGDDVSGLLYVPTLPPDAITQCKEALAIHVPDNATTRNNLPEERYELIALAPWLSPTCTLALLDAVTDDPIRAFLFYIPNDSTVQPPPMNDPSWMLGENGRWKSRYRFPVYALPGMTGSILMDQLDLYSGNVSQVPYGPQLASTFGSDSYVRLFTIVDTGDRSNLPSLWIFLLIVLGILIFVVGMTSLAMHLLQRRRRTLLRRRIANGQVDLETLGVKALTVPRELLDQMPVYTYRADQRASTQLPRDPEQTPGNNLLMAGTIHSDPPISSPTHPTLAPITTHHSVAYSQDTCSICLEEFQPGTDSVRELRCKHIYHPECVDQALLEISSLCPICKVSALPLGYCPEVITNAMVRRERTIRTMRERVAAEAAQDQRAGRGHVHRRVSPLLPEGLRAMLAHERAVVQSSPMPGDVELGAVSGQAIPPAGTVPRQQSSDGCPPDQTLSRRERGRQRVLAMLGIQREAEEEAIRRQEEERPTWRRVAGRIFPALA</sequence>
<evidence type="ECO:0000256" key="9">
    <source>
        <dbReference type="ARBA" id="ARBA00022989"/>
    </source>
</evidence>
<dbReference type="AlphaFoldDB" id="A0A9P4SB36"/>
<evidence type="ECO:0000256" key="4">
    <source>
        <dbReference type="ARBA" id="ARBA00022692"/>
    </source>
</evidence>
<keyword evidence="15" id="KW-1185">Reference proteome</keyword>
<dbReference type="PANTHER" id="PTHR45768:SF18">
    <property type="entry name" value="RING-H2 FINGER PROTEIN ATL47-RELATED"/>
    <property type="match status" value="1"/>
</dbReference>
<evidence type="ECO:0000256" key="12">
    <source>
        <dbReference type="SAM" id="Phobius"/>
    </source>
</evidence>
<keyword evidence="6" id="KW-0863">Zinc-finger</keyword>
<keyword evidence="9 12" id="KW-1133">Transmembrane helix</keyword>
<comment type="subcellular location">
    <subcellularLocation>
        <location evidence="1">Membrane</location>
        <topology evidence="1">Single-pass membrane protein</topology>
    </subcellularLocation>
</comment>
<keyword evidence="8" id="KW-0862">Zinc</keyword>
<dbReference type="SMART" id="SM00184">
    <property type="entry name" value="RING"/>
    <property type="match status" value="1"/>
</dbReference>
<evidence type="ECO:0000256" key="5">
    <source>
        <dbReference type="ARBA" id="ARBA00022723"/>
    </source>
</evidence>
<keyword evidence="3" id="KW-0808">Transferase</keyword>
<dbReference type="Gene3D" id="3.30.40.10">
    <property type="entry name" value="Zinc/RING finger domain, C3HC4 (zinc finger)"/>
    <property type="match status" value="1"/>
</dbReference>
<feature type="transmembrane region" description="Helical" evidence="12">
    <location>
        <begin position="220"/>
        <end position="245"/>
    </location>
</feature>
<protein>
    <recommendedName>
        <fullName evidence="13">RING-type domain-containing protein</fullName>
    </recommendedName>
</protein>
<feature type="domain" description="RING-type" evidence="13">
    <location>
        <begin position="345"/>
        <end position="387"/>
    </location>
</feature>
<feature type="region of interest" description="Disordered" evidence="11">
    <location>
        <begin position="471"/>
        <end position="503"/>
    </location>
</feature>
<evidence type="ECO:0000256" key="7">
    <source>
        <dbReference type="ARBA" id="ARBA00022786"/>
    </source>
</evidence>
<name>A0A9P4SB36_9PEZI</name>
<dbReference type="InterPro" id="IPR001841">
    <property type="entry name" value="Znf_RING"/>
</dbReference>
<keyword evidence="4 12" id="KW-0812">Transmembrane</keyword>
<organism evidence="14 15">
    <name type="scientific">Patellaria atrata CBS 101060</name>
    <dbReference type="NCBI Taxonomy" id="1346257"/>
    <lineage>
        <taxon>Eukaryota</taxon>
        <taxon>Fungi</taxon>
        <taxon>Dikarya</taxon>
        <taxon>Ascomycota</taxon>
        <taxon>Pezizomycotina</taxon>
        <taxon>Dothideomycetes</taxon>
        <taxon>Dothideomycetes incertae sedis</taxon>
        <taxon>Patellariales</taxon>
        <taxon>Patellariaceae</taxon>
        <taxon>Patellaria</taxon>
    </lineage>
</organism>
<keyword evidence="5" id="KW-0479">Metal-binding</keyword>
<dbReference type="CDD" id="cd16454">
    <property type="entry name" value="RING-H2_PA-TM-RING"/>
    <property type="match status" value="1"/>
</dbReference>
<gene>
    <name evidence="14" type="ORF">M501DRAFT_1004032</name>
</gene>
<dbReference type="GO" id="GO:0008270">
    <property type="term" value="F:zinc ion binding"/>
    <property type="evidence" value="ECO:0007669"/>
    <property type="project" value="UniProtKB-KW"/>
</dbReference>
<evidence type="ECO:0000313" key="14">
    <source>
        <dbReference type="EMBL" id="KAF2839416.1"/>
    </source>
</evidence>
<dbReference type="Proteomes" id="UP000799429">
    <property type="component" value="Unassembled WGS sequence"/>
</dbReference>
<evidence type="ECO:0000259" key="13">
    <source>
        <dbReference type="SMART" id="SM00184"/>
    </source>
</evidence>
<evidence type="ECO:0000256" key="8">
    <source>
        <dbReference type="ARBA" id="ARBA00022833"/>
    </source>
</evidence>
<proteinExistence type="predicted"/>
<evidence type="ECO:0000256" key="10">
    <source>
        <dbReference type="ARBA" id="ARBA00023136"/>
    </source>
</evidence>
<evidence type="ECO:0000256" key="1">
    <source>
        <dbReference type="ARBA" id="ARBA00004167"/>
    </source>
</evidence>
<dbReference type="SUPFAM" id="SSF57850">
    <property type="entry name" value="RING/U-box"/>
    <property type="match status" value="1"/>
</dbReference>
<dbReference type="PANTHER" id="PTHR45768">
    <property type="entry name" value="E3 UBIQUITIN-PROTEIN LIGASE RNF13-LIKE"/>
    <property type="match status" value="1"/>
</dbReference>
<evidence type="ECO:0000256" key="3">
    <source>
        <dbReference type="ARBA" id="ARBA00022679"/>
    </source>
</evidence>
<dbReference type="EMBL" id="MU006095">
    <property type="protein sequence ID" value="KAF2839416.1"/>
    <property type="molecule type" value="Genomic_DNA"/>
</dbReference>
<reference evidence="14" key="1">
    <citation type="journal article" date="2020" name="Stud. Mycol.">
        <title>101 Dothideomycetes genomes: a test case for predicting lifestyles and emergence of pathogens.</title>
        <authorList>
            <person name="Haridas S."/>
            <person name="Albert R."/>
            <person name="Binder M."/>
            <person name="Bloem J."/>
            <person name="Labutti K."/>
            <person name="Salamov A."/>
            <person name="Andreopoulos B."/>
            <person name="Baker S."/>
            <person name="Barry K."/>
            <person name="Bills G."/>
            <person name="Bluhm B."/>
            <person name="Cannon C."/>
            <person name="Castanera R."/>
            <person name="Culley D."/>
            <person name="Daum C."/>
            <person name="Ezra D."/>
            <person name="Gonzalez J."/>
            <person name="Henrissat B."/>
            <person name="Kuo A."/>
            <person name="Liang C."/>
            <person name="Lipzen A."/>
            <person name="Lutzoni F."/>
            <person name="Magnuson J."/>
            <person name="Mondo S."/>
            <person name="Nolan M."/>
            <person name="Ohm R."/>
            <person name="Pangilinan J."/>
            <person name="Park H.-J."/>
            <person name="Ramirez L."/>
            <person name="Alfaro M."/>
            <person name="Sun H."/>
            <person name="Tritt A."/>
            <person name="Yoshinaga Y."/>
            <person name="Zwiers L.-H."/>
            <person name="Turgeon B."/>
            <person name="Goodwin S."/>
            <person name="Spatafora J."/>
            <person name="Crous P."/>
            <person name="Grigoriev I."/>
        </authorList>
    </citation>
    <scope>NUCLEOTIDE SEQUENCE</scope>
    <source>
        <strain evidence="14">CBS 101060</strain>
    </source>
</reference>
<evidence type="ECO:0000256" key="2">
    <source>
        <dbReference type="ARBA" id="ARBA00004906"/>
    </source>
</evidence>
<keyword evidence="10 12" id="KW-0472">Membrane</keyword>
<evidence type="ECO:0000313" key="15">
    <source>
        <dbReference type="Proteomes" id="UP000799429"/>
    </source>
</evidence>
<evidence type="ECO:0000256" key="11">
    <source>
        <dbReference type="SAM" id="MobiDB-lite"/>
    </source>
</evidence>
<keyword evidence="7" id="KW-0833">Ubl conjugation pathway</keyword>
<accession>A0A9P4SB36</accession>
<dbReference type="GO" id="GO:0016740">
    <property type="term" value="F:transferase activity"/>
    <property type="evidence" value="ECO:0007669"/>
    <property type="project" value="UniProtKB-KW"/>
</dbReference>
<dbReference type="GO" id="GO:0016020">
    <property type="term" value="C:membrane"/>
    <property type="evidence" value="ECO:0007669"/>
    <property type="project" value="UniProtKB-SubCell"/>
</dbReference>
<comment type="caution">
    <text evidence="14">The sequence shown here is derived from an EMBL/GenBank/DDBJ whole genome shotgun (WGS) entry which is preliminary data.</text>
</comment>